<protein>
    <submittedName>
        <fullName evidence="1">Uncharacterized protein</fullName>
    </submittedName>
</protein>
<dbReference type="Proteomes" id="UP000003042">
    <property type="component" value="Unassembled WGS sequence"/>
</dbReference>
<organism evidence="1 2">
    <name type="scientific">Escherichia albertii (strain TW07627)</name>
    <dbReference type="NCBI Taxonomy" id="502347"/>
    <lineage>
        <taxon>Bacteria</taxon>
        <taxon>Pseudomonadati</taxon>
        <taxon>Pseudomonadota</taxon>
        <taxon>Gammaproteobacteria</taxon>
        <taxon>Enterobacterales</taxon>
        <taxon>Enterobacteriaceae</taxon>
        <taxon>Escherichia</taxon>
    </lineage>
</organism>
<dbReference type="EMBL" id="ABKX01000001">
    <property type="protein sequence ID" value="EDS93739.1"/>
    <property type="molecule type" value="Genomic_DNA"/>
</dbReference>
<sequence>MQAHIARWRKLLSFQLLSLCFFCESDQKTITFRFIFISP</sequence>
<gene>
    <name evidence="1" type="ORF">ESCAB7627_0594</name>
</gene>
<evidence type="ECO:0000313" key="1">
    <source>
        <dbReference type="EMBL" id="EDS93739.1"/>
    </source>
</evidence>
<comment type="caution">
    <text evidence="1">The sequence shown here is derived from an EMBL/GenBank/DDBJ whole genome shotgun (WGS) entry which is preliminary data.</text>
</comment>
<evidence type="ECO:0000313" key="2">
    <source>
        <dbReference type="Proteomes" id="UP000003042"/>
    </source>
</evidence>
<name>A0ABC9NUC9_ESCAT</name>
<proteinExistence type="predicted"/>
<dbReference type="AlphaFoldDB" id="A0ABC9NUC9"/>
<accession>A0ABC9NUC9</accession>
<reference evidence="1 2" key="1">
    <citation type="submission" date="2008-02" db="EMBL/GenBank/DDBJ databases">
        <title>Annotation of Escherichia albertii TW07627.</title>
        <authorList>
            <person name="Sutton G."/>
            <person name="Whittam T.S."/>
            <person name="Sebastian Y."/>
        </authorList>
    </citation>
    <scope>NUCLEOTIDE SEQUENCE [LARGE SCALE GENOMIC DNA]</scope>
    <source>
        <strain evidence="1 2">TW07627</strain>
    </source>
</reference>